<evidence type="ECO:0000259" key="1">
    <source>
        <dbReference type="Pfam" id="PF08241"/>
    </source>
</evidence>
<evidence type="ECO:0000313" key="3">
    <source>
        <dbReference type="Proteomes" id="UP000321484"/>
    </source>
</evidence>
<keyword evidence="2" id="KW-0489">Methyltransferase</keyword>
<name>A0A511YXB6_9CELL</name>
<sequence length="220" mass="23093">MGEMTKDAWSRLAAAYDTDHTFIAGADLVDAVREHLAATVPRGRVVELGCGTGLYTTAYAGHCEQVLALDLSSDMVEMAHCTLSAIPQAEARVADATATGLPSGEADAVVAVNLLHVVPDAKAVLTEVRRLLRPNGVLIAVDATGQGLSARQMIAAGWRIIRRWGPVPPRAKGQRDLDQPGLEALVLQEGFESVTGHLLTGRRMNAACVQALTPALAAAA</sequence>
<dbReference type="InterPro" id="IPR013216">
    <property type="entry name" value="Methyltransf_11"/>
</dbReference>
<comment type="caution">
    <text evidence="2">The sequence shown here is derived from an EMBL/GenBank/DDBJ whole genome shotgun (WGS) entry which is preliminary data.</text>
</comment>
<accession>A0A511YXB6</accession>
<dbReference type="CDD" id="cd02440">
    <property type="entry name" value="AdoMet_MTases"/>
    <property type="match status" value="1"/>
</dbReference>
<keyword evidence="2" id="KW-0808">Transferase</keyword>
<dbReference type="Gene3D" id="3.40.50.150">
    <property type="entry name" value="Vaccinia Virus protein VP39"/>
    <property type="match status" value="1"/>
</dbReference>
<keyword evidence="3" id="KW-1185">Reference proteome</keyword>
<dbReference type="GO" id="GO:0032259">
    <property type="term" value="P:methylation"/>
    <property type="evidence" value="ECO:0007669"/>
    <property type="project" value="UniProtKB-KW"/>
</dbReference>
<dbReference type="InterPro" id="IPR029063">
    <property type="entry name" value="SAM-dependent_MTases_sf"/>
</dbReference>
<feature type="domain" description="Methyltransferase type 11" evidence="1">
    <location>
        <begin position="47"/>
        <end position="139"/>
    </location>
</feature>
<organism evidence="2 3">
    <name type="scientific">Actinotalea fermentans</name>
    <dbReference type="NCBI Taxonomy" id="43671"/>
    <lineage>
        <taxon>Bacteria</taxon>
        <taxon>Bacillati</taxon>
        <taxon>Actinomycetota</taxon>
        <taxon>Actinomycetes</taxon>
        <taxon>Micrococcales</taxon>
        <taxon>Cellulomonadaceae</taxon>
        <taxon>Actinotalea</taxon>
    </lineage>
</organism>
<dbReference type="SUPFAM" id="SSF53335">
    <property type="entry name" value="S-adenosyl-L-methionine-dependent methyltransferases"/>
    <property type="match status" value="1"/>
</dbReference>
<protein>
    <submittedName>
        <fullName evidence="2">SAM-dependent methyltransferase</fullName>
    </submittedName>
</protein>
<dbReference type="PANTHER" id="PTHR43861">
    <property type="entry name" value="TRANS-ACONITATE 2-METHYLTRANSFERASE-RELATED"/>
    <property type="match status" value="1"/>
</dbReference>
<dbReference type="Pfam" id="PF08241">
    <property type="entry name" value="Methyltransf_11"/>
    <property type="match status" value="1"/>
</dbReference>
<evidence type="ECO:0000313" key="2">
    <source>
        <dbReference type="EMBL" id="GEN79829.1"/>
    </source>
</evidence>
<dbReference type="Proteomes" id="UP000321484">
    <property type="component" value="Unassembled WGS sequence"/>
</dbReference>
<dbReference type="EMBL" id="BJYK01000004">
    <property type="protein sequence ID" value="GEN79829.1"/>
    <property type="molecule type" value="Genomic_DNA"/>
</dbReference>
<dbReference type="GO" id="GO:0008757">
    <property type="term" value="F:S-adenosylmethionine-dependent methyltransferase activity"/>
    <property type="evidence" value="ECO:0007669"/>
    <property type="project" value="InterPro"/>
</dbReference>
<dbReference type="AlphaFoldDB" id="A0A511YXB6"/>
<reference evidence="2 3" key="1">
    <citation type="submission" date="2019-07" db="EMBL/GenBank/DDBJ databases">
        <title>Whole genome shotgun sequence of Actinotalea fermentans NBRC 105374.</title>
        <authorList>
            <person name="Hosoyama A."/>
            <person name="Uohara A."/>
            <person name="Ohji S."/>
            <person name="Ichikawa N."/>
        </authorList>
    </citation>
    <scope>NUCLEOTIDE SEQUENCE [LARGE SCALE GENOMIC DNA]</scope>
    <source>
        <strain evidence="2 3">NBRC 105374</strain>
    </source>
</reference>
<proteinExistence type="predicted"/>
<gene>
    <name evidence="2" type="ORF">AFE02nite_15630</name>
</gene>